<dbReference type="EMBL" id="QETF01000001">
    <property type="protein sequence ID" value="PWG18428.1"/>
    <property type="molecule type" value="Genomic_DNA"/>
</dbReference>
<protein>
    <submittedName>
        <fullName evidence="2">Uncharacterized protein</fullName>
    </submittedName>
</protein>
<sequence>MTVRTGADRPSKVISRAPIRADQDVQFAICKPASDRHCSKDSWLVLESAQESAASSTAELPVEAIEGALQSEASETLASDMLGSLAAEEAEDTDEVEDADEEEDASEWPPAMTLMVGAKYPAVASPAILAMAPRRETLVSST</sequence>
<dbReference type="AlphaFoldDB" id="A0A2V1P9K3"/>
<feature type="region of interest" description="Disordered" evidence="1">
    <location>
        <begin position="72"/>
        <end position="112"/>
    </location>
</feature>
<evidence type="ECO:0000256" key="1">
    <source>
        <dbReference type="SAM" id="MobiDB-lite"/>
    </source>
</evidence>
<organism evidence="2 3">
    <name type="scientific">Salibaculum griseiflavum</name>
    <dbReference type="NCBI Taxonomy" id="1914409"/>
    <lineage>
        <taxon>Bacteria</taxon>
        <taxon>Pseudomonadati</taxon>
        <taxon>Pseudomonadota</taxon>
        <taxon>Alphaproteobacteria</taxon>
        <taxon>Rhodobacterales</taxon>
        <taxon>Roseobacteraceae</taxon>
        <taxon>Salibaculum</taxon>
    </lineage>
</organism>
<keyword evidence="3" id="KW-1185">Reference proteome</keyword>
<gene>
    <name evidence="2" type="ORF">DFK10_00420</name>
</gene>
<dbReference type="Proteomes" id="UP000245293">
    <property type="component" value="Unassembled WGS sequence"/>
</dbReference>
<evidence type="ECO:0000313" key="2">
    <source>
        <dbReference type="EMBL" id="PWG18428.1"/>
    </source>
</evidence>
<comment type="caution">
    <text evidence="2">The sequence shown here is derived from an EMBL/GenBank/DDBJ whole genome shotgun (WGS) entry which is preliminary data.</text>
</comment>
<name>A0A2V1P9K3_9RHOB</name>
<proteinExistence type="predicted"/>
<evidence type="ECO:0000313" key="3">
    <source>
        <dbReference type="Proteomes" id="UP000245293"/>
    </source>
</evidence>
<feature type="compositionally biased region" description="Acidic residues" evidence="1">
    <location>
        <begin position="88"/>
        <end position="106"/>
    </location>
</feature>
<accession>A0A2V1P9K3</accession>
<reference evidence="3" key="1">
    <citation type="submission" date="2018-05" db="EMBL/GenBank/DDBJ databases">
        <authorList>
            <person name="Du Z."/>
            <person name="Wang X."/>
        </authorList>
    </citation>
    <scope>NUCLEOTIDE SEQUENCE [LARGE SCALE GENOMIC DNA]</scope>
    <source>
        <strain evidence="3">WDS4C29</strain>
    </source>
</reference>